<evidence type="ECO:0000313" key="1">
    <source>
        <dbReference type="EMBL" id="OAI20844.1"/>
    </source>
</evidence>
<sequence length="414" mass="47480">MINPRSLVRALDKHWDIIEYLVALGREHIAFERDELLGVLNKVYPQESDEQRLERLQQLVNNELLIAMSHSDSLQLNENVSQFISGLLHEHELGLSDILKARIVDIQAGLEQLQQAMESRDMAALQNGAIRIDKQLRQILQQLEQDSHAIQAIAERAKSSDERMPLDYRYREVLDAYDQYVQPMEELMDTGAGGNFYPLLERAQTVLESLDRVLTIQGGLYSHQQMLRQVGFRVKDLRAYGLKSLKQCTNTLMPLREEVRRHNHLSAAIGQLLGAVRKKGLDRTFPGQCLPVWRKERSLTVAVGPELLSLMEQVRGYQAKSVDFPESTDEQLLVALEQVDEDVIQGHLFRCLPVPDLMHWLVEHYGTFQDATLLKLYHKLMRLPEVNAIPNQESVRVTLKQIVIQLHSHVVESV</sequence>
<proteinExistence type="predicted"/>
<dbReference type="OrthoDB" id="5845356at2"/>
<reference evidence="1 2" key="1">
    <citation type="submission" date="2016-03" db="EMBL/GenBank/DDBJ databases">
        <authorList>
            <person name="Ploux O."/>
        </authorList>
    </citation>
    <scope>NUCLEOTIDE SEQUENCE [LARGE SCALE GENOMIC DNA]</scope>
    <source>
        <strain evidence="1 2">R-45370</strain>
    </source>
</reference>
<organism evidence="1 2">
    <name type="scientific">Methylomonas lenta</name>
    <dbReference type="NCBI Taxonomy" id="980561"/>
    <lineage>
        <taxon>Bacteria</taxon>
        <taxon>Pseudomonadati</taxon>
        <taxon>Pseudomonadota</taxon>
        <taxon>Gammaproteobacteria</taxon>
        <taxon>Methylococcales</taxon>
        <taxon>Methylococcaceae</taxon>
        <taxon>Methylomonas</taxon>
    </lineage>
</organism>
<dbReference type="RefSeq" id="WP_066977307.1">
    <property type="nucleotide sequence ID" value="NZ_LUUI01000028.1"/>
</dbReference>
<protein>
    <submittedName>
        <fullName evidence="1">Uncharacterized protein</fullName>
    </submittedName>
</protein>
<accession>A0A177NTH9</accession>
<dbReference type="STRING" id="980561.A1359_20365"/>
<evidence type="ECO:0000313" key="2">
    <source>
        <dbReference type="Proteomes" id="UP000078476"/>
    </source>
</evidence>
<gene>
    <name evidence="1" type="ORF">A1359_20365</name>
</gene>
<comment type="caution">
    <text evidence="1">The sequence shown here is derived from an EMBL/GenBank/DDBJ whole genome shotgun (WGS) entry which is preliminary data.</text>
</comment>
<dbReference type="EMBL" id="LUUI01000028">
    <property type="protein sequence ID" value="OAI20844.1"/>
    <property type="molecule type" value="Genomic_DNA"/>
</dbReference>
<dbReference type="AlphaFoldDB" id="A0A177NTH9"/>
<name>A0A177NTH9_9GAMM</name>
<keyword evidence="2" id="KW-1185">Reference proteome</keyword>
<dbReference type="Proteomes" id="UP000078476">
    <property type="component" value="Unassembled WGS sequence"/>
</dbReference>